<dbReference type="Gene3D" id="3.40.250.10">
    <property type="entry name" value="Rhodanese-like domain"/>
    <property type="match status" value="2"/>
</dbReference>
<dbReference type="PROSITE" id="PS00380">
    <property type="entry name" value="RHODANESE_1"/>
    <property type="match status" value="1"/>
</dbReference>
<keyword evidence="2" id="KW-0677">Repeat</keyword>
<dbReference type="EMBL" id="JAVAMP010000010">
    <property type="protein sequence ID" value="MDP5275857.1"/>
    <property type="molecule type" value="Genomic_DNA"/>
</dbReference>
<dbReference type="PANTHER" id="PTHR11364:SF27">
    <property type="entry name" value="SULFURTRANSFERASE"/>
    <property type="match status" value="1"/>
</dbReference>
<dbReference type="SUPFAM" id="SSF52821">
    <property type="entry name" value="Rhodanese/Cell cycle control phosphatase"/>
    <property type="match status" value="2"/>
</dbReference>
<accession>A0ABT9J2M3</accession>
<dbReference type="InterPro" id="IPR045078">
    <property type="entry name" value="TST/MPST-like"/>
</dbReference>
<dbReference type="GO" id="GO:0016740">
    <property type="term" value="F:transferase activity"/>
    <property type="evidence" value="ECO:0007669"/>
    <property type="project" value="UniProtKB-KW"/>
</dbReference>
<feature type="domain" description="Rhodanese" evidence="3">
    <location>
        <begin position="13"/>
        <end position="132"/>
    </location>
</feature>
<dbReference type="InterPro" id="IPR001307">
    <property type="entry name" value="Thiosulphate_STrfase_CS"/>
</dbReference>
<evidence type="ECO:0000313" key="4">
    <source>
        <dbReference type="EMBL" id="MDP5275857.1"/>
    </source>
</evidence>
<dbReference type="InterPro" id="IPR036873">
    <property type="entry name" value="Rhodanese-like_dom_sf"/>
</dbReference>
<dbReference type="EC" id="2.8.1.-" evidence="4"/>
<name>A0ABT9J2M3_9BACL</name>
<organism evidence="4 5">
    <name type="scientific">Chengkuizengella axinellae</name>
    <dbReference type="NCBI Taxonomy" id="3064388"/>
    <lineage>
        <taxon>Bacteria</taxon>
        <taxon>Bacillati</taxon>
        <taxon>Bacillota</taxon>
        <taxon>Bacilli</taxon>
        <taxon>Bacillales</taxon>
        <taxon>Paenibacillaceae</taxon>
        <taxon>Chengkuizengella</taxon>
    </lineage>
</organism>
<evidence type="ECO:0000313" key="5">
    <source>
        <dbReference type="Proteomes" id="UP001231941"/>
    </source>
</evidence>
<evidence type="ECO:0000259" key="3">
    <source>
        <dbReference type="PROSITE" id="PS50206"/>
    </source>
</evidence>
<keyword evidence="1 4" id="KW-0808">Transferase</keyword>
<proteinExistence type="predicted"/>
<dbReference type="PANTHER" id="PTHR11364">
    <property type="entry name" value="THIOSULFATE SULFERTANSFERASE"/>
    <property type="match status" value="1"/>
</dbReference>
<keyword evidence="5" id="KW-1185">Reference proteome</keyword>
<dbReference type="InterPro" id="IPR001763">
    <property type="entry name" value="Rhodanese-like_dom"/>
</dbReference>
<dbReference type="CDD" id="cd01448">
    <property type="entry name" value="TST_Repeat_1"/>
    <property type="match status" value="1"/>
</dbReference>
<gene>
    <name evidence="4" type="ORF">Q5Y73_17300</name>
</gene>
<dbReference type="CDD" id="cd01449">
    <property type="entry name" value="TST_Repeat_2"/>
    <property type="match status" value="1"/>
</dbReference>
<feature type="domain" description="Rhodanese" evidence="3">
    <location>
        <begin position="162"/>
        <end position="272"/>
    </location>
</feature>
<evidence type="ECO:0000256" key="2">
    <source>
        <dbReference type="ARBA" id="ARBA00022737"/>
    </source>
</evidence>
<dbReference type="Proteomes" id="UP001231941">
    <property type="component" value="Unassembled WGS sequence"/>
</dbReference>
<protein>
    <submittedName>
        <fullName evidence="4">Sulfurtransferase</fullName>
        <ecNumber evidence="4">2.8.1.-</ecNumber>
    </submittedName>
</protein>
<dbReference type="Pfam" id="PF00581">
    <property type="entry name" value="Rhodanese"/>
    <property type="match status" value="2"/>
</dbReference>
<evidence type="ECO:0000256" key="1">
    <source>
        <dbReference type="ARBA" id="ARBA00022679"/>
    </source>
</evidence>
<reference evidence="4 5" key="1">
    <citation type="submission" date="2023-08" db="EMBL/GenBank/DDBJ databases">
        <authorList>
            <person name="Park J.-S."/>
        </authorList>
    </citation>
    <scope>NUCLEOTIDE SEQUENCE [LARGE SCALE GENOMIC DNA]</scope>
    <source>
        <strain evidence="4 5">2205SS18-9</strain>
    </source>
</reference>
<dbReference type="SMART" id="SM00450">
    <property type="entry name" value="RHOD"/>
    <property type="match status" value="2"/>
</dbReference>
<dbReference type="PROSITE" id="PS50206">
    <property type="entry name" value="RHODANESE_3"/>
    <property type="match status" value="2"/>
</dbReference>
<comment type="caution">
    <text evidence="4">The sequence shown here is derived from an EMBL/GenBank/DDBJ whole genome shotgun (WGS) entry which is preliminary data.</text>
</comment>
<sequence length="275" mass="31165">MNHIVEAKWLMDNITDVRVIDCRFQLGNPTAGLLSYLGDHIPGALFFDLEQDMSGKVEKHGGRHPLPNLDEFCDKLSAAGIDQNTTVVVYDDQGGAFASRFWWMLNYLGHKKVSVLNGGYTAWKENKYPVTSEIPMIERKQFISDIHDDLLISMQEVKDRIGDKNSTIVDSREQLRYDGIEEPIDIIGGHIPSAINAFWKDGLNEQGAWKNKDEQQARFNQIDKQKEIVVYCGSGVTACPNILAFKEADYENVKLYLGSWSDWITYNDNPVGTNE</sequence>